<organism evidence="5 6">
    <name type="scientific">Tardiphaga robiniae</name>
    <dbReference type="NCBI Taxonomy" id="943830"/>
    <lineage>
        <taxon>Bacteria</taxon>
        <taxon>Pseudomonadati</taxon>
        <taxon>Pseudomonadota</taxon>
        <taxon>Alphaproteobacteria</taxon>
        <taxon>Hyphomicrobiales</taxon>
        <taxon>Nitrobacteraceae</taxon>
        <taxon>Tardiphaga</taxon>
    </lineage>
</organism>
<dbReference type="GO" id="GO:0005506">
    <property type="term" value="F:iron ion binding"/>
    <property type="evidence" value="ECO:0007669"/>
    <property type="project" value="InterPro"/>
</dbReference>
<comment type="similarity">
    <text evidence="2 3">Belongs to the cytochrome P450 family.</text>
</comment>
<evidence type="ECO:0000256" key="1">
    <source>
        <dbReference type="ARBA" id="ARBA00001971"/>
    </source>
</evidence>
<keyword evidence="3" id="KW-0560">Oxidoreductase</keyword>
<accession>A0A7G6TSX1</accession>
<dbReference type="InterPro" id="IPR036396">
    <property type="entry name" value="Cyt_P450_sf"/>
</dbReference>
<dbReference type="GO" id="GO:0020037">
    <property type="term" value="F:heme binding"/>
    <property type="evidence" value="ECO:0007669"/>
    <property type="project" value="InterPro"/>
</dbReference>
<sequence length="513" mass="55575">MHGIRETKDLVLPADGQDQHSLKLFRDQVVGDDTPDQSATGISGSKLADPNGLDPGGASAVDRFGRRLRMWGELVKYRLSCHVLSHLRLFKAVFAVLRVVRPITIVGNVLVATKASDVREVLERFDDFELGDTIEPGMPWGPFLMTVDGREQHAREREMLQSVVEKTDARLIRTIASENCQSCIEALKDSGQIDVVADLAEPVMVAVLAEYFGVPPLNGDRQRMAGVMRNLAGIIMVNPPVGSLPWSRSRADIADLTCQLTQQLGSGGPTTAAASHPSIPAHSLLARLQRRHGQPGNPPWFDEEWIRCYLTGLVATGGATIIRGVTHAVDQLLEQAGALAHAQALSAALERAIHTDQGSVAADAPNGQLAAAREALRGCIYEAMRFRPMLPLLVRTCPRDTIIANGTPRARRVPAGTLVLAPPLAAMFDSEAFPDPLTFRDRPIESYFHFGFGPRHCFGKYIADVVMLEIVRALMRLPGLARAPGQGGQVGYDGPAPCSLRVTFNANGSEPVH</sequence>
<keyword evidence="3" id="KW-0479">Metal-binding</keyword>
<protein>
    <submittedName>
        <fullName evidence="5">Cytochrome P450</fullName>
    </submittedName>
</protein>
<evidence type="ECO:0000313" key="5">
    <source>
        <dbReference type="EMBL" id="QND69853.1"/>
    </source>
</evidence>
<dbReference type="PANTHER" id="PTHR46696">
    <property type="entry name" value="P450, PUTATIVE (EUROFUNG)-RELATED"/>
    <property type="match status" value="1"/>
</dbReference>
<dbReference type="RefSeq" id="WP_184514206.1">
    <property type="nucleotide sequence ID" value="NZ_CP050292.1"/>
</dbReference>
<evidence type="ECO:0000256" key="2">
    <source>
        <dbReference type="ARBA" id="ARBA00010617"/>
    </source>
</evidence>
<dbReference type="Proteomes" id="UP000515291">
    <property type="component" value="Chromosome"/>
</dbReference>
<evidence type="ECO:0000256" key="3">
    <source>
        <dbReference type="RuleBase" id="RU000461"/>
    </source>
</evidence>
<keyword evidence="3" id="KW-0349">Heme</keyword>
<dbReference type="SUPFAM" id="SSF48264">
    <property type="entry name" value="Cytochrome P450"/>
    <property type="match status" value="1"/>
</dbReference>
<evidence type="ECO:0000313" key="6">
    <source>
        <dbReference type="Proteomes" id="UP000515291"/>
    </source>
</evidence>
<name>A0A7G6TSX1_9BRAD</name>
<dbReference type="PANTHER" id="PTHR46696:SF1">
    <property type="entry name" value="CYTOCHROME P450 YJIB-RELATED"/>
    <property type="match status" value="1"/>
</dbReference>
<evidence type="ECO:0000256" key="4">
    <source>
        <dbReference type="SAM" id="MobiDB-lite"/>
    </source>
</evidence>
<dbReference type="KEGG" id="trb:HB776_00285"/>
<proteinExistence type="inferred from homology"/>
<dbReference type="PROSITE" id="PS00086">
    <property type="entry name" value="CYTOCHROME_P450"/>
    <property type="match status" value="1"/>
</dbReference>
<gene>
    <name evidence="5" type="ORF">HB776_00285</name>
</gene>
<keyword evidence="3" id="KW-0503">Monooxygenase</keyword>
<dbReference type="AlphaFoldDB" id="A0A7G6TSX1"/>
<comment type="cofactor">
    <cofactor evidence="1">
        <name>heme</name>
        <dbReference type="ChEBI" id="CHEBI:30413"/>
    </cofactor>
</comment>
<dbReference type="Gene3D" id="1.10.630.10">
    <property type="entry name" value="Cytochrome P450"/>
    <property type="match status" value="1"/>
</dbReference>
<keyword evidence="3" id="KW-0408">Iron</keyword>
<dbReference type="GO" id="GO:0004497">
    <property type="term" value="F:monooxygenase activity"/>
    <property type="evidence" value="ECO:0007669"/>
    <property type="project" value="UniProtKB-KW"/>
</dbReference>
<dbReference type="Pfam" id="PF00067">
    <property type="entry name" value="p450"/>
    <property type="match status" value="1"/>
</dbReference>
<dbReference type="InterPro" id="IPR001128">
    <property type="entry name" value="Cyt_P450"/>
</dbReference>
<reference evidence="6" key="1">
    <citation type="journal article" date="2020" name="Mol. Plant Microbe">
        <title>Rhizobial microsymbionts of the narrowly endemic Oxytropis species growing in Kamchatka are characterized by significant genetic diversity and possess a set of genes that are associated with T3SS and T6SS secretion systems and can affect the development of symbiosis.</title>
        <authorList>
            <person name="Safronova V."/>
            <person name="Guro P."/>
            <person name="Sazanova A."/>
            <person name="Kuznetsova I."/>
            <person name="Belimov A."/>
            <person name="Yakubov V."/>
            <person name="Chirak E."/>
            <person name="Afonin A."/>
            <person name="Gogolev Y."/>
            <person name="Andronov E."/>
            <person name="Tikhonovich I."/>
        </authorList>
    </citation>
    <scope>NUCLEOTIDE SEQUENCE [LARGE SCALE GENOMIC DNA]</scope>
    <source>
        <strain evidence="6">581</strain>
    </source>
</reference>
<dbReference type="EMBL" id="CP050292">
    <property type="protein sequence ID" value="QND69853.1"/>
    <property type="molecule type" value="Genomic_DNA"/>
</dbReference>
<feature type="region of interest" description="Disordered" evidence="4">
    <location>
        <begin position="33"/>
        <end position="54"/>
    </location>
</feature>
<dbReference type="GO" id="GO:0016705">
    <property type="term" value="F:oxidoreductase activity, acting on paired donors, with incorporation or reduction of molecular oxygen"/>
    <property type="evidence" value="ECO:0007669"/>
    <property type="project" value="InterPro"/>
</dbReference>
<dbReference type="InterPro" id="IPR017972">
    <property type="entry name" value="Cyt_P450_CS"/>
</dbReference>